<gene>
    <name evidence="1" type="ordered locus">XF_0438</name>
</gene>
<protein>
    <submittedName>
        <fullName evidence="1">Uncharacterized protein</fullName>
    </submittedName>
</protein>
<evidence type="ECO:0000313" key="2">
    <source>
        <dbReference type="Proteomes" id="UP000000812"/>
    </source>
</evidence>
<dbReference type="EMBL" id="AE003849">
    <property type="protein sequence ID" value="AAF83248.1"/>
    <property type="molecule type" value="Genomic_DNA"/>
</dbReference>
<reference evidence="1 2" key="1">
    <citation type="journal article" date="2000" name="Nature">
        <title>The genome sequence of the plant pathogen Xylella fastidiosa.</title>
        <authorList>
            <person name="Simpson A.J."/>
            <person name="Reinach F.C."/>
            <person name="Arruda P."/>
            <person name="Abreu F.A."/>
            <person name="Acencio M."/>
            <person name="Alvarenga R."/>
            <person name="Alves L.M."/>
            <person name="Araya J.E."/>
            <person name="Baia G.S."/>
            <person name="Baptista C.S."/>
            <person name="Barros M.H."/>
            <person name="Bonaccorsi E.D."/>
            <person name="Bordin S."/>
            <person name="Bove J.M."/>
            <person name="Briones M.R."/>
            <person name="Bueno M.R."/>
            <person name="Camargo A.A."/>
            <person name="Camargo L.E."/>
            <person name="Carraro D.M."/>
            <person name="Carrer H."/>
            <person name="Colauto N.B."/>
            <person name="Colombo C."/>
            <person name="Costa F.F."/>
            <person name="Costa M.C."/>
            <person name="Costa-Neto C.M."/>
            <person name="Coutinho L.L."/>
            <person name="Cristofani M."/>
            <person name="Dias-Neto E."/>
            <person name="Docena C."/>
            <person name="El-Dorry H."/>
            <person name="Facincani A.P."/>
            <person name="Ferreira A.J."/>
            <person name="Ferreira V.C."/>
            <person name="Ferro J.A."/>
            <person name="Fraga J.S."/>
            <person name="Franca S.C."/>
            <person name="Franco M.C."/>
            <person name="Frohme M."/>
            <person name="Furlan L.R."/>
            <person name="Garnier M."/>
            <person name="Goldman G.H."/>
            <person name="Goldman M.H."/>
            <person name="Gomes S.L."/>
            <person name="Gruber A."/>
            <person name="Ho P.L."/>
            <person name="Hoheisel J.D."/>
            <person name="Junqueira M.L."/>
            <person name="Kemper E.L."/>
            <person name="Kitajima J.P."/>
            <person name="Krieger J.E."/>
            <person name="Kuramae E.E."/>
            <person name="Laigret F."/>
            <person name="Lambais M.R."/>
            <person name="Leite L.C."/>
            <person name="Lemos E.G."/>
            <person name="Lemos M.V."/>
            <person name="Lopes S.A."/>
            <person name="Lopes C.R."/>
            <person name="Machado J.A."/>
            <person name="Machado M.A."/>
            <person name="Madeira A.M."/>
            <person name="Madeira H.M."/>
            <person name="Marino C.L."/>
            <person name="Marques M.V."/>
            <person name="Martins E.A."/>
            <person name="Martins E.M."/>
            <person name="Matsukuma A.Y."/>
            <person name="Menck C.F."/>
            <person name="Miracca E.C."/>
            <person name="Miyaki C.Y."/>
            <person name="Monteriro-Vitorello C.B."/>
            <person name="Moon D.H."/>
            <person name="Nagai M.A."/>
            <person name="Nascimento A.L."/>
            <person name="Netto L.E."/>
            <person name="Nhani A.Jr."/>
            <person name="Nobrega F.G."/>
            <person name="Nunes L.R."/>
            <person name="Oliveira M.A."/>
            <person name="de Oliveira M.C."/>
            <person name="de Oliveira R.C."/>
            <person name="Palmieri D.A."/>
            <person name="Paris A."/>
            <person name="Peixoto B.R."/>
            <person name="Pereira G.A."/>
            <person name="Pereira H.A.Jr."/>
            <person name="Pesquero J.B."/>
            <person name="Quaggio R.B."/>
            <person name="Roberto P.G."/>
            <person name="Rodrigues V."/>
            <person name="de M Rosa A.J."/>
            <person name="de Rosa V.E.Jr."/>
            <person name="de Sa R.G."/>
            <person name="Santelli R.V."/>
            <person name="Sawasaki H.E."/>
            <person name="da Silva A.C."/>
            <person name="da Silva A.M."/>
            <person name="da Silva F.R."/>
            <person name="da Silva W.A.Jr."/>
            <person name="da Silveira J.F."/>
            <person name="Silvestri M.L."/>
            <person name="Siqueira W.J."/>
            <person name="de Souza A.A."/>
            <person name="de Souza A.P."/>
            <person name="Terenzi M.F."/>
            <person name="Truffi D."/>
            <person name="Tsai S.M."/>
            <person name="Tsuhako M.H."/>
            <person name="Vallada H."/>
            <person name="Van Sluys M.A."/>
            <person name="Verjovski-Almeida S."/>
            <person name="Vettore A.L."/>
            <person name="Zago M.A."/>
            <person name="Zatz M."/>
            <person name="Meidanis J."/>
            <person name="Setubal J.C."/>
        </authorList>
    </citation>
    <scope>NUCLEOTIDE SEQUENCE [LARGE SCALE GENOMIC DNA]</scope>
    <source>
        <strain evidence="1 2">9a5c</strain>
    </source>
</reference>
<dbReference type="HOGENOM" id="CLU_3335109_0_0_6"/>
<dbReference type="STRING" id="160492.XF_0438"/>
<name>Q9PG64_XYLFA</name>
<dbReference type="PIR" id="G82807">
    <property type="entry name" value="G82807"/>
</dbReference>
<organism evidence="1 2">
    <name type="scientific">Xylella fastidiosa (strain 9a5c)</name>
    <dbReference type="NCBI Taxonomy" id="160492"/>
    <lineage>
        <taxon>Bacteria</taxon>
        <taxon>Pseudomonadati</taxon>
        <taxon>Pseudomonadota</taxon>
        <taxon>Gammaproteobacteria</taxon>
        <taxon>Lysobacterales</taxon>
        <taxon>Lysobacteraceae</taxon>
        <taxon>Xylella</taxon>
    </lineage>
</organism>
<dbReference type="AlphaFoldDB" id="Q9PG64"/>
<sequence>MCCRDIRPPHLIFLMGDFAELGLQREMRVLCLFIFVSR</sequence>
<dbReference type="KEGG" id="xfa:XF_0438"/>
<dbReference type="Proteomes" id="UP000000812">
    <property type="component" value="Chromosome"/>
</dbReference>
<proteinExistence type="predicted"/>
<accession>Q9PG64</accession>
<evidence type="ECO:0000313" key="1">
    <source>
        <dbReference type="EMBL" id="AAF83248.1"/>
    </source>
</evidence>